<reference evidence="1" key="1">
    <citation type="submission" date="2022-06" db="EMBL/GenBank/DDBJ databases">
        <authorList>
            <person name="Legras J.-L."/>
            <person name="Devillers H."/>
            <person name="Grondin C."/>
        </authorList>
    </citation>
    <scope>NUCLEOTIDE SEQUENCE</scope>
    <source>
        <strain evidence="1">CLIB 1444</strain>
    </source>
</reference>
<evidence type="ECO:0000313" key="2">
    <source>
        <dbReference type="Proteomes" id="UP001152531"/>
    </source>
</evidence>
<sequence>MSSLPNPSYLSVTPNERSHRHRRSQAISGDFDAMGLGLFSPSSHNYSKSINSKDEIDRLYKFDNEKDFAPTNSFAFPNKERTDVSFSFPREKIFERFEKGDVSTPPRNHFTNSPNSKKLNLNSPIKLNSKKSGNLRNKFFLTDDTTITNDIPDALIDLDEVLNANLHIGNNECSNSNNSIYSDDEFLASPFLKPVSSPYAFSPSVSLPNTLFQQPIQETNDDIEVSDEETDHHHGIHDTSGTHDEALTMDEIYHPPNIPDLYCNSSANSSTSSLKNKLIEKTFSNSSKDSNNSNFLTNNTTPKRSGAKANRYQSFYDQTHKVSTALKVSSSESVNLIKSNSPNQSLQNLNHSTSNHGSLNQQSSQVFHSQSPHLNNNVLKLKDTRLAHSSSLPSLKSNRPLPKFHRYGDLRKYEINKLSPPPSLVSSNNSTSHHTSQPNNVNIATSQTSSTPQRKLKEKSEASPSSLKISNSPISIISDAGSTIISTNGTIQTDHSTISHQSLFPEQSPPSIVVSGEVEDLKTVQNSPNLSLKDNSSAFKGRRPLTPQESKLFKETKIPPFKKREVSNLKSPSHHRKSKSFSFGLDLTPKISIDDNCSIKSSKSHRFISWFKKR</sequence>
<organism evidence="1 2">
    <name type="scientific">[Candida] jaroonii</name>
    <dbReference type="NCBI Taxonomy" id="467808"/>
    <lineage>
        <taxon>Eukaryota</taxon>
        <taxon>Fungi</taxon>
        <taxon>Dikarya</taxon>
        <taxon>Ascomycota</taxon>
        <taxon>Saccharomycotina</taxon>
        <taxon>Pichiomycetes</taxon>
        <taxon>Debaryomycetaceae</taxon>
        <taxon>Yamadazyma</taxon>
    </lineage>
</organism>
<comment type="caution">
    <text evidence="1">The sequence shown here is derived from an EMBL/GenBank/DDBJ whole genome shotgun (WGS) entry which is preliminary data.</text>
</comment>
<keyword evidence="2" id="KW-1185">Reference proteome</keyword>
<name>A0ACA9Y1M3_9ASCO</name>
<accession>A0ACA9Y1M3</accession>
<dbReference type="EMBL" id="CALSDN010000001">
    <property type="protein sequence ID" value="CAH6718845.1"/>
    <property type="molecule type" value="Genomic_DNA"/>
</dbReference>
<gene>
    <name evidence="1" type="ORF">CLIB1444_01S15786</name>
</gene>
<protein>
    <submittedName>
        <fullName evidence="1">Uncharacterized protein</fullName>
    </submittedName>
</protein>
<proteinExistence type="predicted"/>
<evidence type="ECO:0000313" key="1">
    <source>
        <dbReference type="EMBL" id="CAH6718845.1"/>
    </source>
</evidence>
<dbReference type="Proteomes" id="UP001152531">
    <property type="component" value="Unassembled WGS sequence"/>
</dbReference>